<keyword evidence="1 2" id="KW-0413">Isomerase</keyword>
<dbReference type="InterPro" id="IPR036237">
    <property type="entry name" value="Xyl_isomerase-like_sf"/>
</dbReference>
<name>A0A8D4VMF2_9GAMM</name>
<dbReference type="InterPro" id="IPR050417">
    <property type="entry name" value="Sugar_Epim/Isomerase"/>
</dbReference>
<dbReference type="PIRSF" id="PIRSF006241">
    <property type="entry name" value="HyI"/>
    <property type="match status" value="1"/>
</dbReference>
<dbReference type="Gene3D" id="3.20.20.150">
    <property type="entry name" value="Divalent-metal-dependent TIM barrel enzymes"/>
    <property type="match status" value="1"/>
</dbReference>
<dbReference type="PANTHER" id="PTHR43489">
    <property type="entry name" value="ISOMERASE"/>
    <property type="match status" value="1"/>
</dbReference>
<dbReference type="SUPFAM" id="SSF51658">
    <property type="entry name" value="Xylose isomerase-like"/>
    <property type="match status" value="1"/>
</dbReference>
<accession>A0A8D4VMF2</accession>
<keyword evidence="6" id="KW-1185">Reference proteome</keyword>
<gene>
    <name evidence="5" type="primary">hyi</name>
    <name evidence="5" type="ORF">MoryE10_08720</name>
</gene>
<reference evidence="5" key="1">
    <citation type="submission" date="2019-06" db="EMBL/GenBank/DDBJ databases">
        <title>Complete genome sequence of Methylogaea oryzae strain JCM16910.</title>
        <authorList>
            <person name="Asakawa S."/>
        </authorList>
    </citation>
    <scope>NUCLEOTIDE SEQUENCE</scope>
    <source>
        <strain evidence="5">E10</strain>
    </source>
</reference>
<proteinExistence type="inferred from homology"/>
<dbReference type="RefSeq" id="WP_173586106.1">
    <property type="nucleotide sequence ID" value="NZ_AP019782.1"/>
</dbReference>
<dbReference type="Pfam" id="PF01261">
    <property type="entry name" value="AP_endonuc_2"/>
    <property type="match status" value="1"/>
</dbReference>
<evidence type="ECO:0000313" key="5">
    <source>
        <dbReference type="EMBL" id="BBL70266.1"/>
    </source>
</evidence>
<evidence type="ECO:0000313" key="6">
    <source>
        <dbReference type="Proteomes" id="UP000824988"/>
    </source>
</evidence>
<dbReference type="GO" id="GO:0008903">
    <property type="term" value="F:hydroxypyruvate isomerase activity"/>
    <property type="evidence" value="ECO:0007669"/>
    <property type="project" value="TreeGrafter"/>
</dbReference>
<comment type="similarity">
    <text evidence="2">Belongs to the hyi family.</text>
</comment>
<feature type="active site" description="Proton donor/acceptor" evidence="3">
    <location>
        <position position="143"/>
    </location>
</feature>
<dbReference type="PANTHER" id="PTHR43489:SF6">
    <property type="entry name" value="HYDROXYPYRUVATE ISOMERASE-RELATED"/>
    <property type="match status" value="1"/>
</dbReference>
<dbReference type="Proteomes" id="UP000824988">
    <property type="component" value="Chromosome"/>
</dbReference>
<sequence>MLKFSANLSLLFTERPLEERFAAAARAGFGAVEIQFPYELPAERIAELTAAAKVELVLFNLPAGDLMSGGEGLAAVPERCGEFRQGVALALDYARVLKPKAVNVLPGRCLHNERAGEYLQTLGANLRLAADAFAELGVRTVFEGINTFDMPGFLVNRGQQMLDLLAELNHPNLALQYDIYHMARMGEDPAGFIAAHAGKIGHIQFADAPGRGQPGTGDLDFAALFAAVAASGYRGYVGAEYRPVGSTEQSLGWLAG</sequence>
<dbReference type="EMBL" id="AP019782">
    <property type="protein sequence ID" value="BBL70266.1"/>
    <property type="molecule type" value="Genomic_DNA"/>
</dbReference>
<feature type="active site" description="Proton donor/acceptor" evidence="3">
    <location>
        <position position="240"/>
    </location>
</feature>
<evidence type="ECO:0000256" key="2">
    <source>
        <dbReference type="PIRNR" id="PIRNR006241"/>
    </source>
</evidence>
<dbReference type="InterPro" id="IPR013022">
    <property type="entry name" value="Xyl_isomerase-like_TIM-brl"/>
</dbReference>
<evidence type="ECO:0000259" key="4">
    <source>
        <dbReference type="Pfam" id="PF01261"/>
    </source>
</evidence>
<evidence type="ECO:0000256" key="3">
    <source>
        <dbReference type="PIRSR" id="PIRSR006241-50"/>
    </source>
</evidence>
<protein>
    <submittedName>
        <fullName evidence="5">Hydroxypyruvate isomerase</fullName>
    </submittedName>
</protein>
<dbReference type="KEGG" id="moz:MoryE10_08720"/>
<evidence type="ECO:0000256" key="1">
    <source>
        <dbReference type="ARBA" id="ARBA00023235"/>
    </source>
</evidence>
<feature type="domain" description="Xylose isomerase-like TIM barrel" evidence="4">
    <location>
        <begin position="21"/>
        <end position="254"/>
    </location>
</feature>
<dbReference type="InterPro" id="IPR026040">
    <property type="entry name" value="HyI-like"/>
</dbReference>
<dbReference type="AlphaFoldDB" id="A0A8D4VMF2"/>
<organism evidence="5 6">
    <name type="scientific">Methylogaea oryzae</name>
    <dbReference type="NCBI Taxonomy" id="1295382"/>
    <lineage>
        <taxon>Bacteria</taxon>
        <taxon>Pseudomonadati</taxon>
        <taxon>Pseudomonadota</taxon>
        <taxon>Gammaproteobacteria</taxon>
        <taxon>Methylococcales</taxon>
        <taxon>Methylococcaceae</taxon>
        <taxon>Methylogaea</taxon>
    </lineage>
</organism>
<dbReference type="GO" id="GO:0046487">
    <property type="term" value="P:glyoxylate metabolic process"/>
    <property type="evidence" value="ECO:0007669"/>
    <property type="project" value="TreeGrafter"/>
</dbReference>